<reference evidence="7 8" key="1">
    <citation type="submission" date="2018-10" db="EMBL/GenBank/DDBJ databases">
        <title>Genomic Encyclopedia of Type Strains, Phase IV (KMG-IV): sequencing the most valuable type-strain genomes for metagenomic binning, comparative biology and taxonomic classification.</title>
        <authorList>
            <person name="Goeker M."/>
        </authorList>
    </citation>
    <scope>NUCLEOTIDE SEQUENCE [LARGE SCALE GENOMIC DNA]</scope>
    <source>
        <strain evidence="7 8">DSM 25080</strain>
    </source>
</reference>
<dbReference type="CDD" id="cd18760">
    <property type="entry name" value="PIN_MtVapC3-like"/>
    <property type="match status" value="1"/>
</dbReference>
<evidence type="ECO:0000256" key="2">
    <source>
        <dbReference type="ARBA" id="ARBA00022722"/>
    </source>
</evidence>
<keyword evidence="2" id="KW-0540">Nuclease</keyword>
<keyword evidence="5" id="KW-0460">Magnesium</keyword>
<comment type="caution">
    <text evidence="7">The sequence shown here is derived from an EMBL/GenBank/DDBJ whole genome shotgun (WGS) entry which is preliminary data.</text>
</comment>
<dbReference type="InterPro" id="IPR029060">
    <property type="entry name" value="PIN-like_dom_sf"/>
</dbReference>
<evidence type="ECO:0000313" key="7">
    <source>
        <dbReference type="EMBL" id="RMA82617.1"/>
    </source>
</evidence>
<keyword evidence="4" id="KW-0378">Hydrolase</keyword>
<dbReference type="InterPro" id="IPR002716">
    <property type="entry name" value="PIN_dom"/>
</dbReference>
<evidence type="ECO:0000256" key="5">
    <source>
        <dbReference type="ARBA" id="ARBA00022842"/>
    </source>
</evidence>
<dbReference type="InterPro" id="IPR051749">
    <property type="entry name" value="PINc/VapC_TA_RNase"/>
</dbReference>
<feature type="domain" description="PIN" evidence="6">
    <location>
        <begin position="2"/>
        <end position="118"/>
    </location>
</feature>
<dbReference type="Gene3D" id="3.40.50.1010">
    <property type="entry name" value="5'-nuclease"/>
    <property type="match status" value="1"/>
</dbReference>
<dbReference type="GO" id="GO:0046872">
    <property type="term" value="F:metal ion binding"/>
    <property type="evidence" value="ECO:0007669"/>
    <property type="project" value="UniProtKB-KW"/>
</dbReference>
<keyword evidence="8" id="KW-1185">Reference proteome</keyword>
<dbReference type="RefSeq" id="WP_121875939.1">
    <property type="nucleotide sequence ID" value="NZ_REFJ01000001.1"/>
</dbReference>
<evidence type="ECO:0000256" key="3">
    <source>
        <dbReference type="ARBA" id="ARBA00022723"/>
    </source>
</evidence>
<organism evidence="7 8">
    <name type="scientific">Umboniibacter marinipuniceus</name>
    <dbReference type="NCBI Taxonomy" id="569599"/>
    <lineage>
        <taxon>Bacteria</taxon>
        <taxon>Pseudomonadati</taxon>
        <taxon>Pseudomonadota</taxon>
        <taxon>Gammaproteobacteria</taxon>
        <taxon>Cellvibrionales</taxon>
        <taxon>Cellvibrionaceae</taxon>
        <taxon>Umboniibacter</taxon>
    </lineage>
</organism>
<evidence type="ECO:0000313" key="8">
    <source>
        <dbReference type="Proteomes" id="UP000267187"/>
    </source>
</evidence>
<sequence>MIFVDTSVWVDYFNGVSSPQVNELDRRLDHDVVAMGDLILLEILQGFNNDRHYNLARERLLQLAQHEFLNYRLALKASENFRYLRKKGITVRKSNDVIIATYCIEYGVPLLFSDRDFEPFVKHLGLQAV</sequence>
<name>A0A3M0ADN2_9GAMM</name>
<proteinExistence type="predicted"/>
<evidence type="ECO:0000259" key="6">
    <source>
        <dbReference type="Pfam" id="PF01850"/>
    </source>
</evidence>
<keyword evidence="3" id="KW-0479">Metal-binding</keyword>
<protein>
    <recommendedName>
        <fullName evidence="6">PIN domain-containing protein</fullName>
    </recommendedName>
</protein>
<dbReference type="PANTHER" id="PTHR42740">
    <property type="entry name" value="RIBONUCLEASE VAPC3"/>
    <property type="match status" value="1"/>
</dbReference>
<evidence type="ECO:0000256" key="4">
    <source>
        <dbReference type="ARBA" id="ARBA00022801"/>
    </source>
</evidence>
<dbReference type="SUPFAM" id="SSF88723">
    <property type="entry name" value="PIN domain-like"/>
    <property type="match status" value="1"/>
</dbReference>
<keyword evidence="1" id="KW-1277">Toxin-antitoxin system</keyword>
<dbReference type="EMBL" id="REFJ01000001">
    <property type="protein sequence ID" value="RMA82617.1"/>
    <property type="molecule type" value="Genomic_DNA"/>
</dbReference>
<dbReference type="OrthoDB" id="9811788at2"/>
<accession>A0A3M0ADN2</accession>
<dbReference type="Proteomes" id="UP000267187">
    <property type="component" value="Unassembled WGS sequence"/>
</dbReference>
<evidence type="ECO:0000256" key="1">
    <source>
        <dbReference type="ARBA" id="ARBA00022649"/>
    </source>
</evidence>
<dbReference type="Pfam" id="PF01850">
    <property type="entry name" value="PIN"/>
    <property type="match status" value="1"/>
</dbReference>
<dbReference type="GO" id="GO:0004540">
    <property type="term" value="F:RNA nuclease activity"/>
    <property type="evidence" value="ECO:0007669"/>
    <property type="project" value="TreeGrafter"/>
</dbReference>
<gene>
    <name evidence="7" type="ORF">DFR27_0568</name>
</gene>
<dbReference type="AlphaFoldDB" id="A0A3M0ADN2"/>
<dbReference type="GO" id="GO:0016787">
    <property type="term" value="F:hydrolase activity"/>
    <property type="evidence" value="ECO:0007669"/>
    <property type="project" value="UniProtKB-KW"/>
</dbReference>
<dbReference type="PANTHER" id="PTHR42740:SF1">
    <property type="entry name" value="RIBONUCLEASE VAPC3"/>
    <property type="match status" value="1"/>
</dbReference>